<dbReference type="InterPro" id="IPR049730">
    <property type="entry name" value="SNF2/RAD54-like_C"/>
</dbReference>
<dbReference type="Proteomes" id="UP000885750">
    <property type="component" value="Unassembled WGS sequence"/>
</dbReference>
<evidence type="ECO:0000313" key="5">
    <source>
        <dbReference type="EMBL" id="HFC91529.1"/>
    </source>
</evidence>
<dbReference type="Pfam" id="PF00176">
    <property type="entry name" value="SNF2-rel_dom"/>
    <property type="match status" value="1"/>
</dbReference>
<keyword evidence="1" id="KW-0378">Hydrolase</keyword>
<dbReference type="GO" id="GO:0005524">
    <property type="term" value="F:ATP binding"/>
    <property type="evidence" value="ECO:0007669"/>
    <property type="project" value="InterPro"/>
</dbReference>
<dbReference type="InterPro" id="IPR027417">
    <property type="entry name" value="P-loop_NTPase"/>
</dbReference>
<evidence type="ECO:0000256" key="1">
    <source>
        <dbReference type="ARBA" id="ARBA00022801"/>
    </source>
</evidence>
<reference evidence="5" key="1">
    <citation type="journal article" date="2020" name="mSystems">
        <title>Genome- and Community-Level Interaction Insights into Carbon Utilization and Element Cycling Functions of Hydrothermarchaeota in Hydrothermal Sediment.</title>
        <authorList>
            <person name="Zhou Z."/>
            <person name="Liu Y."/>
            <person name="Xu W."/>
            <person name="Pan J."/>
            <person name="Luo Z.H."/>
            <person name="Li M."/>
        </authorList>
    </citation>
    <scope>NUCLEOTIDE SEQUENCE [LARGE SCALE GENOMIC DNA]</scope>
    <source>
        <strain evidence="5">HyVt-493</strain>
    </source>
</reference>
<gene>
    <name evidence="5" type="ORF">ENJ51_01815</name>
</gene>
<proteinExistence type="predicted"/>
<keyword evidence="2 5" id="KW-0067">ATP-binding</keyword>
<dbReference type="InterPro" id="IPR038718">
    <property type="entry name" value="SNF2-like_sf"/>
</dbReference>
<feature type="domain" description="Helicase C-terminal" evidence="4">
    <location>
        <begin position="1241"/>
        <end position="1391"/>
    </location>
</feature>
<keyword evidence="2 5" id="KW-0347">Helicase</keyword>
<protein>
    <submittedName>
        <fullName evidence="5">DEAD/DEAH box helicase</fullName>
    </submittedName>
</protein>
<dbReference type="SUPFAM" id="SSF52540">
    <property type="entry name" value="P-loop containing nucleoside triphosphate hydrolases"/>
    <property type="match status" value="2"/>
</dbReference>
<dbReference type="InterPro" id="IPR001650">
    <property type="entry name" value="Helicase_C-like"/>
</dbReference>
<comment type="caution">
    <text evidence="5">The sequence shown here is derived from an EMBL/GenBank/DDBJ whole genome shotgun (WGS) entry which is preliminary data.</text>
</comment>
<evidence type="ECO:0000259" key="4">
    <source>
        <dbReference type="PROSITE" id="PS51194"/>
    </source>
</evidence>
<name>A0A7V2SY28_LEUMU</name>
<organism evidence="5">
    <name type="scientific">Leucothrix mucor</name>
    <dbReference type="NCBI Taxonomy" id="45248"/>
    <lineage>
        <taxon>Bacteria</taxon>
        <taxon>Pseudomonadati</taxon>
        <taxon>Pseudomonadota</taxon>
        <taxon>Gammaproteobacteria</taxon>
        <taxon>Thiotrichales</taxon>
        <taxon>Thiotrichaceae</taxon>
        <taxon>Leucothrix</taxon>
    </lineage>
</organism>
<accession>A0A7V2SY28</accession>
<keyword evidence="2 5" id="KW-0547">Nucleotide-binding</keyword>
<dbReference type="InterPro" id="IPR000330">
    <property type="entry name" value="SNF2_N"/>
</dbReference>
<dbReference type="InterPro" id="IPR014001">
    <property type="entry name" value="Helicase_ATP-bd"/>
</dbReference>
<feature type="domain" description="Helicase ATP-binding" evidence="3">
    <location>
        <begin position="961"/>
        <end position="1117"/>
    </location>
</feature>
<evidence type="ECO:0000256" key="2">
    <source>
        <dbReference type="ARBA" id="ARBA00022806"/>
    </source>
</evidence>
<dbReference type="SMART" id="SM00490">
    <property type="entry name" value="HELICc"/>
    <property type="match status" value="1"/>
</dbReference>
<dbReference type="PANTHER" id="PTHR10799">
    <property type="entry name" value="SNF2/RAD54 HELICASE FAMILY"/>
    <property type="match status" value="1"/>
</dbReference>
<dbReference type="GO" id="GO:0016787">
    <property type="term" value="F:hydrolase activity"/>
    <property type="evidence" value="ECO:0007669"/>
    <property type="project" value="UniProtKB-KW"/>
</dbReference>
<sequence>MSNNNIIFDPATFAQLTDIEGTLLKILAIMYIPVAATPLAICAHRIGVDDPDTGLSFNMNSIRPHLKKGVDLGWVQLESNRYACHQNLLDSVLHYMVKNGEFQLIAEQVIEAFPPREDAGILDWSNIDHGIAHARLHMYLGNRAKLDEVLNSLHARYAYSEPDSMINTTGFFQGMFGSPANVEMLSLLDSKTFMLACKELTYAGLSELNNISDVWKLMSERSESGATERIDNSGNGDVREFYSLLSGQRDIFSPMPPTNGLSKVYWYVADSARQLISIQPEPDELLGKSNVDACISQYEKGRDLYCQFKGLKKQIIVFDTDLEKFYLLALIAKGDAESLEKTKQFLAKAEEDIDYSLLTAYNQASISGLFNFRIEPIYLHENTFTSLFYSLITFWLNQSLNDGELEIIEHQYQRTEKNGYAWLAAEYASALSHLSNNEATRQHYQLLAQQHHAALETKTLFELITPQAEWERALNAMNLLTTAPDGDDQGEERIVWILDKDRHNEYFITPKVQKKSAKGAWTKGRNIALKRLVKERHLFPQLTPQDKKLCDCIIEQQHYDTYHSSTPQFYIDMNMAWLAMVDHPTIYWDQARGAAIQIAQHEFELVVSEEGDNLRISFYPPFKKDNNESRYLIHKETPTRLCIYQKNEQVYRLSEILSDGLVIPREAEKNLRETLTSLAPMVKIQSDLEGVSEAEEVTADATIHANLLPYGEGLRATLRVQAFNGFGPLYPPGQGRAKLLAEHNGVTYKTHRDLGQEQQKLDNLILHSDVLGEMGEYEDEYLLEDAQDCLELLEQLRAQGDDVLIAWPEGEVMRVTSRFDSGNMRLSINKKGDWFQLDGHIETDKGLIISLRKLLELSEKSTGRFIEIGDGEYVSLTNQFRKKLNAMQKYSENSGEGARINGLAAYALDDFFEDVGTLTVDDEWRQHIYRLENLENSVAETPSTLQADLRDYQEEGFRWVSRLAKWNVGACLADDMGLGKTIQTLALLLQRGSEGPALIVAPTSVCYNWESEVEKFAPTLTPLMYRGNEREALIESASERDLVIATYGLLQQDSELFLNKKWNTIVLDEAQAIKNVSAKRTRTAHQLVGNFKMVTTGTPIENHLGELWSLFRFLNPGLLGSQEQFMKRYMIPIERNNDAETRQHLKRLIQPFILRRLKTEVLDELPPKTEITVRIPLSEKERAMYEAVRQKALHNLATKDKQQQQGTGSDHLKVLAAITKLRLASCHPKLIMPDSTLPSSKLERFAELVGELRENKHKALVFSQFVKHLAIIKHYLDEQGISYQYLDGSTPAGKRKQRVEDFQNGKGELFLISLKAGGSGLNLTAADYVIHMDPWWNPAVEDQASDRAHRIGQTRPVTIYRLVAENTIEEKIVKLHQHKRDLADSLLEGSNMSGSMNTADMLRLIQEG</sequence>
<dbReference type="CDD" id="cd18793">
    <property type="entry name" value="SF2_C_SNF"/>
    <property type="match status" value="1"/>
</dbReference>
<dbReference type="GO" id="GO:0004386">
    <property type="term" value="F:helicase activity"/>
    <property type="evidence" value="ECO:0007669"/>
    <property type="project" value="UniProtKB-KW"/>
</dbReference>
<dbReference type="CDD" id="cd18012">
    <property type="entry name" value="DEXQc_arch_SWI2_SNF2"/>
    <property type="match status" value="1"/>
</dbReference>
<dbReference type="Pfam" id="PF00271">
    <property type="entry name" value="Helicase_C"/>
    <property type="match status" value="1"/>
</dbReference>
<dbReference type="Gene3D" id="3.40.50.10810">
    <property type="entry name" value="Tandem AAA-ATPase domain"/>
    <property type="match status" value="1"/>
</dbReference>
<dbReference type="Gene3D" id="3.40.50.300">
    <property type="entry name" value="P-loop containing nucleotide triphosphate hydrolases"/>
    <property type="match status" value="1"/>
</dbReference>
<dbReference type="SMART" id="SM00487">
    <property type="entry name" value="DEXDc"/>
    <property type="match status" value="1"/>
</dbReference>
<dbReference type="EMBL" id="DRMS01000070">
    <property type="protein sequence ID" value="HFC91529.1"/>
    <property type="molecule type" value="Genomic_DNA"/>
</dbReference>
<dbReference type="PROSITE" id="PS51192">
    <property type="entry name" value="HELICASE_ATP_BIND_1"/>
    <property type="match status" value="1"/>
</dbReference>
<dbReference type="PROSITE" id="PS51194">
    <property type="entry name" value="HELICASE_CTER"/>
    <property type="match status" value="1"/>
</dbReference>
<evidence type="ECO:0000259" key="3">
    <source>
        <dbReference type="PROSITE" id="PS51192"/>
    </source>
</evidence>